<dbReference type="Pfam" id="PF13376">
    <property type="entry name" value="OmdA"/>
    <property type="match status" value="1"/>
</dbReference>
<evidence type="ECO:0008006" key="3">
    <source>
        <dbReference type="Google" id="ProtNLM"/>
    </source>
</evidence>
<sequence length="197" mass="22374">MPEPDKNKIKAFDCSAALHSWLQEHHASETELWVKIFKKGTGIPSVTWNDVVITSLCWGWIDGIKKSLDSEAYLQRITPRKPGSNWSKINTEHVARLIAEGRMQAPGMVHVEAAKADGRWESAYAPASQMQVPEDFIIAVKAQPLVEEFYKTLPKSSRYAIAYGLCNAKRSETRQRRFDKFMTMLLNKEKPGFGFKS</sequence>
<dbReference type="AlphaFoldDB" id="A0AA48KPS6"/>
<gene>
    <name evidence="1" type="ORF">MACH26_24820</name>
</gene>
<name>A0AA48KPS6_9ALTE</name>
<accession>A0AA48KPS6</accession>
<proteinExistence type="predicted"/>
<protein>
    <recommendedName>
        <fullName evidence="3">Bacteriocin-protection protein</fullName>
    </recommendedName>
</protein>
<dbReference type="KEGG" id="pmaw:MACH26_24820"/>
<evidence type="ECO:0000313" key="1">
    <source>
        <dbReference type="EMBL" id="BDX06961.1"/>
    </source>
</evidence>
<reference evidence="1" key="1">
    <citation type="submission" date="2023-01" db="EMBL/GenBank/DDBJ databases">
        <title>Complete genome sequence of Planctobacterium marinum strain Dej080120_11.</title>
        <authorList>
            <person name="Ueki S."/>
            <person name="Maruyama F."/>
        </authorList>
    </citation>
    <scope>NUCLEOTIDE SEQUENCE</scope>
    <source>
        <strain evidence="1">Dej080120_11</strain>
    </source>
</reference>
<dbReference type="EMBL" id="AP027272">
    <property type="protein sequence ID" value="BDX06961.1"/>
    <property type="molecule type" value="Genomic_DNA"/>
</dbReference>
<evidence type="ECO:0000313" key="2">
    <source>
        <dbReference type="Proteomes" id="UP001333710"/>
    </source>
</evidence>
<dbReference type="RefSeq" id="WP_338292953.1">
    <property type="nucleotide sequence ID" value="NZ_AP027272.1"/>
</dbReference>
<organism evidence="1 2">
    <name type="scientific">Planctobacterium marinum</name>
    <dbReference type="NCBI Taxonomy" id="1631968"/>
    <lineage>
        <taxon>Bacteria</taxon>
        <taxon>Pseudomonadati</taxon>
        <taxon>Pseudomonadota</taxon>
        <taxon>Gammaproteobacteria</taxon>
        <taxon>Alteromonadales</taxon>
        <taxon>Alteromonadaceae</taxon>
        <taxon>Planctobacterium</taxon>
    </lineage>
</organism>
<dbReference type="Proteomes" id="UP001333710">
    <property type="component" value="Chromosome"/>
</dbReference>
<keyword evidence="2" id="KW-1185">Reference proteome</keyword>